<accession>A0ABR7D3G3</accession>
<sequence length="350" mass="40095">MKKLGMLSVIVAGIFLGGCSDDDKEFQLDTNRMTGVDWYYNGGASNNRLSFTDESVLDINRFDKNGEIRGIDMRVQVDTVAGVWKDEGLNTLAVEWKDGIMDKWTVTKCNSSNFVVKNTWGERKYVVKPSYLQDLTGDAFWENYFDGDEFKTRLGFRVTGNKSLRAGYVYALLSDTKAGQVELKDKNQNNIWQGNIETPVEERRVRFSCRVGSDNYVKFDERISGMNFEPLRRTDIDFSCNIVSVSNKSWKCAWKKINGENVCYKIEVYNEEKEGDVYFESYLFTYDGEYSFDGSSTSKVPNRLKDIDTRKHYQVRLTAFMLEPGVTYNSMTAENRVQATVSVTCALSVR</sequence>
<dbReference type="RefSeq" id="WP_186977187.1">
    <property type="nucleotide sequence ID" value="NZ_JACOOH010000007.1"/>
</dbReference>
<dbReference type="PROSITE" id="PS51257">
    <property type="entry name" value="PROKAR_LIPOPROTEIN"/>
    <property type="match status" value="1"/>
</dbReference>
<name>A0ABR7D3G3_9BACT</name>
<dbReference type="Proteomes" id="UP000646484">
    <property type="component" value="Unassembled WGS sequence"/>
</dbReference>
<keyword evidence="2" id="KW-1185">Reference proteome</keyword>
<evidence type="ECO:0000313" key="2">
    <source>
        <dbReference type="Proteomes" id="UP000646484"/>
    </source>
</evidence>
<evidence type="ECO:0000313" key="1">
    <source>
        <dbReference type="EMBL" id="MBC5622464.1"/>
    </source>
</evidence>
<proteinExistence type="predicted"/>
<comment type="caution">
    <text evidence="1">The sequence shown here is derived from an EMBL/GenBank/DDBJ whole genome shotgun (WGS) entry which is preliminary data.</text>
</comment>
<protein>
    <recommendedName>
        <fullName evidence="3">Lipoprotein</fullName>
    </recommendedName>
</protein>
<gene>
    <name evidence="1" type="ORF">H8S64_15310</name>
</gene>
<evidence type="ECO:0008006" key="3">
    <source>
        <dbReference type="Google" id="ProtNLM"/>
    </source>
</evidence>
<reference evidence="1 2" key="1">
    <citation type="submission" date="2020-08" db="EMBL/GenBank/DDBJ databases">
        <title>Genome public.</title>
        <authorList>
            <person name="Liu C."/>
            <person name="Sun Q."/>
        </authorList>
    </citation>
    <scope>NUCLEOTIDE SEQUENCE [LARGE SCALE GENOMIC DNA]</scope>
    <source>
        <strain evidence="1 2">NSJ-56</strain>
    </source>
</reference>
<organism evidence="1 2">
    <name type="scientific">Butyricimonas hominis</name>
    <dbReference type="NCBI Taxonomy" id="2763032"/>
    <lineage>
        <taxon>Bacteria</taxon>
        <taxon>Pseudomonadati</taxon>
        <taxon>Bacteroidota</taxon>
        <taxon>Bacteroidia</taxon>
        <taxon>Bacteroidales</taxon>
        <taxon>Odoribacteraceae</taxon>
        <taxon>Butyricimonas</taxon>
    </lineage>
</organism>
<dbReference type="EMBL" id="JACOOH010000007">
    <property type="protein sequence ID" value="MBC5622464.1"/>
    <property type="molecule type" value="Genomic_DNA"/>
</dbReference>